<dbReference type="GO" id="GO:0004146">
    <property type="term" value="F:dihydrofolate reductase activity"/>
    <property type="evidence" value="ECO:0007669"/>
    <property type="project" value="UniProtKB-EC"/>
</dbReference>
<dbReference type="EMBL" id="PFEF01000006">
    <property type="protein sequence ID" value="PJE64334.1"/>
    <property type="molecule type" value="Genomic_DNA"/>
</dbReference>
<dbReference type="FunFam" id="3.40.430.10:FF:000001">
    <property type="entry name" value="Dihydrofolate reductase"/>
    <property type="match status" value="1"/>
</dbReference>
<dbReference type="PIRSF" id="PIRSF000194">
    <property type="entry name" value="DHFR"/>
    <property type="match status" value="1"/>
</dbReference>
<dbReference type="GO" id="GO:0046655">
    <property type="term" value="P:folic acid metabolic process"/>
    <property type="evidence" value="ECO:0007669"/>
    <property type="project" value="TreeGrafter"/>
</dbReference>
<dbReference type="GO" id="GO:0046452">
    <property type="term" value="P:dihydrofolate metabolic process"/>
    <property type="evidence" value="ECO:0007669"/>
    <property type="project" value="TreeGrafter"/>
</dbReference>
<dbReference type="EC" id="1.5.1.3" evidence="3 8"/>
<organism evidence="11 12">
    <name type="scientific">Candidatus Ryanbacteria bacterium CG10_big_fil_rev_8_21_14_0_10_43_42</name>
    <dbReference type="NCBI Taxonomy" id="1974864"/>
    <lineage>
        <taxon>Bacteria</taxon>
        <taxon>Candidatus Ryaniibacteriota</taxon>
    </lineage>
</organism>
<dbReference type="PANTHER" id="PTHR48069:SF3">
    <property type="entry name" value="DIHYDROFOLATE REDUCTASE"/>
    <property type="match status" value="1"/>
</dbReference>
<keyword evidence="5 8" id="KW-0521">NADP</keyword>
<keyword evidence="6 8" id="KW-0560">Oxidoreductase</keyword>
<dbReference type="GO" id="GO:0005829">
    <property type="term" value="C:cytosol"/>
    <property type="evidence" value="ECO:0007669"/>
    <property type="project" value="TreeGrafter"/>
</dbReference>
<evidence type="ECO:0000259" key="10">
    <source>
        <dbReference type="PROSITE" id="PS51330"/>
    </source>
</evidence>
<name>A0A2M8KWM0_9BACT</name>
<evidence type="ECO:0000256" key="3">
    <source>
        <dbReference type="ARBA" id="ARBA00012856"/>
    </source>
</evidence>
<dbReference type="Pfam" id="PF00186">
    <property type="entry name" value="DHFR_1"/>
    <property type="match status" value="1"/>
</dbReference>
<dbReference type="GO" id="GO:0046654">
    <property type="term" value="P:tetrahydrofolate biosynthetic process"/>
    <property type="evidence" value="ECO:0007669"/>
    <property type="project" value="UniProtKB-UniPathway"/>
</dbReference>
<evidence type="ECO:0000256" key="4">
    <source>
        <dbReference type="ARBA" id="ARBA00022563"/>
    </source>
</evidence>
<evidence type="ECO:0000256" key="5">
    <source>
        <dbReference type="ARBA" id="ARBA00022857"/>
    </source>
</evidence>
<dbReference type="AlphaFoldDB" id="A0A2M8KWM0"/>
<dbReference type="PRINTS" id="PR00070">
    <property type="entry name" value="DHFR"/>
</dbReference>
<comment type="catalytic activity">
    <reaction evidence="8">
        <text>(6S)-5,6,7,8-tetrahydrofolate + NADP(+) = 7,8-dihydrofolate + NADPH + H(+)</text>
        <dbReference type="Rhea" id="RHEA:15009"/>
        <dbReference type="ChEBI" id="CHEBI:15378"/>
        <dbReference type="ChEBI" id="CHEBI:57451"/>
        <dbReference type="ChEBI" id="CHEBI:57453"/>
        <dbReference type="ChEBI" id="CHEBI:57783"/>
        <dbReference type="ChEBI" id="CHEBI:58349"/>
        <dbReference type="EC" id="1.5.1.3"/>
    </reaction>
</comment>
<evidence type="ECO:0000313" key="11">
    <source>
        <dbReference type="EMBL" id="PJE64334.1"/>
    </source>
</evidence>
<dbReference type="GO" id="GO:0006730">
    <property type="term" value="P:one-carbon metabolic process"/>
    <property type="evidence" value="ECO:0007669"/>
    <property type="project" value="UniProtKB-KW"/>
</dbReference>
<dbReference type="InterPro" id="IPR012259">
    <property type="entry name" value="DHFR"/>
</dbReference>
<comment type="caution">
    <text evidence="11">The sequence shown here is derived from an EMBL/GenBank/DDBJ whole genome shotgun (WGS) entry which is preliminary data.</text>
</comment>
<evidence type="ECO:0000256" key="1">
    <source>
        <dbReference type="ARBA" id="ARBA00004903"/>
    </source>
</evidence>
<reference evidence="12" key="1">
    <citation type="submission" date="2017-09" db="EMBL/GenBank/DDBJ databases">
        <title>Depth-based differentiation of microbial function through sediment-hosted aquifers and enrichment of novel symbionts in the deep terrestrial subsurface.</title>
        <authorList>
            <person name="Probst A.J."/>
            <person name="Ladd B."/>
            <person name="Jarett J.K."/>
            <person name="Geller-Mcgrath D.E."/>
            <person name="Sieber C.M.K."/>
            <person name="Emerson J.B."/>
            <person name="Anantharaman K."/>
            <person name="Thomas B.C."/>
            <person name="Malmstrom R."/>
            <person name="Stieglmeier M."/>
            <person name="Klingl A."/>
            <person name="Woyke T."/>
            <person name="Ryan C.M."/>
            <person name="Banfield J.F."/>
        </authorList>
    </citation>
    <scope>NUCLEOTIDE SEQUENCE [LARGE SCALE GENOMIC DNA]</scope>
</reference>
<comment type="function">
    <text evidence="7 8">Key enzyme in folate metabolism. Catalyzes an essential reaction for de novo glycine and purine synthesis, and for DNA precursor synthesis.</text>
</comment>
<evidence type="ECO:0000256" key="6">
    <source>
        <dbReference type="ARBA" id="ARBA00023002"/>
    </source>
</evidence>
<dbReference type="InterPro" id="IPR001796">
    <property type="entry name" value="DHFR_dom"/>
</dbReference>
<dbReference type="InterPro" id="IPR024072">
    <property type="entry name" value="DHFR-like_dom_sf"/>
</dbReference>
<evidence type="ECO:0000313" key="12">
    <source>
        <dbReference type="Proteomes" id="UP000229098"/>
    </source>
</evidence>
<feature type="domain" description="DHFR" evidence="10">
    <location>
        <begin position="2"/>
        <end position="161"/>
    </location>
</feature>
<comment type="pathway">
    <text evidence="1 8">Cofactor biosynthesis; tetrahydrofolate biosynthesis; 5,6,7,8-tetrahydrofolate from 7,8-dihydrofolate: step 1/1.</text>
</comment>
<protein>
    <recommendedName>
        <fullName evidence="3 8">Dihydrofolate reductase</fullName>
        <ecNumber evidence="3 8">1.5.1.3</ecNumber>
    </recommendedName>
</protein>
<keyword evidence="4 8" id="KW-0554">One-carbon metabolism</keyword>
<evidence type="ECO:0000256" key="2">
    <source>
        <dbReference type="ARBA" id="ARBA00009539"/>
    </source>
</evidence>
<evidence type="ECO:0000256" key="8">
    <source>
        <dbReference type="PIRNR" id="PIRNR000194"/>
    </source>
</evidence>
<dbReference type="Gene3D" id="3.40.430.10">
    <property type="entry name" value="Dihydrofolate Reductase, subunit A"/>
    <property type="match status" value="1"/>
</dbReference>
<evidence type="ECO:0000256" key="9">
    <source>
        <dbReference type="RuleBase" id="RU004474"/>
    </source>
</evidence>
<comment type="similarity">
    <text evidence="2 8 9">Belongs to the dihydrofolate reductase family.</text>
</comment>
<dbReference type="PANTHER" id="PTHR48069">
    <property type="entry name" value="DIHYDROFOLATE REDUCTASE"/>
    <property type="match status" value="1"/>
</dbReference>
<gene>
    <name evidence="11" type="ORF">COU90_02685</name>
</gene>
<proteinExistence type="inferred from homology"/>
<dbReference type="UniPathway" id="UPA00077">
    <property type="reaction ID" value="UER00158"/>
</dbReference>
<dbReference type="GO" id="GO:0070401">
    <property type="term" value="F:NADP+ binding"/>
    <property type="evidence" value="ECO:0007669"/>
    <property type="project" value="UniProtKB-ARBA"/>
</dbReference>
<sequence>MNISIIAAMGENGVIGNKGKLPWDMPADMRHFRSCTVGRPVVMGSKTFASIGHPLSERKNIILTRNKAYIAAHGCLVMYSPHEIMEKYKEEQELMVIGGAGIYETFLPYAHYMYLTYIKHVFEGDVYFPSFNEDEWSEISREDHEADKENPYPYAFITRKRKCI</sequence>
<dbReference type="PROSITE" id="PS00075">
    <property type="entry name" value="DHFR_1"/>
    <property type="match status" value="1"/>
</dbReference>
<dbReference type="PROSITE" id="PS51330">
    <property type="entry name" value="DHFR_2"/>
    <property type="match status" value="1"/>
</dbReference>
<dbReference type="Proteomes" id="UP000229098">
    <property type="component" value="Unassembled WGS sequence"/>
</dbReference>
<accession>A0A2M8KWM0</accession>
<evidence type="ECO:0000256" key="7">
    <source>
        <dbReference type="ARBA" id="ARBA00025067"/>
    </source>
</evidence>
<dbReference type="InterPro" id="IPR017925">
    <property type="entry name" value="DHFR_CS"/>
</dbReference>
<dbReference type="CDD" id="cd00209">
    <property type="entry name" value="DHFR"/>
    <property type="match status" value="1"/>
</dbReference>
<dbReference type="SUPFAM" id="SSF53597">
    <property type="entry name" value="Dihydrofolate reductase-like"/>
    <property type="match status" value="1"/>
</dbReference>